<comment type="caution">
    <text evidence="2">The sequence shown here is derived from an EMBL/GenBank/DDBJ whole genome shotgun (WGS) entry which is preliminary data.</text>
</comment>
<evidence type="ECO:0000313" key="4">
    <source>
        <dbReference type="Proteomes" id="UP000475325"/>
    </source>
</evidence>
<evidence type="ECO:0000256" key="1">
    <source>
        <dbReference type="SAM" id="MobiDB-lite"/>
    </source>
</evidence>
<evidence type="ECO:0000313" key="2">
    <source>
        <dbReference type="EMBL" id="KAF3107427.1"/>
    </source>
</evidence>
<proteinExistence type="predicted"/>
<dbReference type="AlphaFoldDB" id="A0A7C8JB36"/>
<name>A0A7C8JB36_ORBOL</name>
<dbReference type="EMBL" id="WIQW01000010">
    <property type="protein sequence ID" value="KAF3107427.1"/>
    <property type="molecule type" value="Genomic_DNA"/>
</dbReference>
<feature type="compositionally biased region" description="Basic and acidic residues" evidence="1">
    <location>
        <begin position="219"/>
        <end position="230"/>
    </location>
</feature>
<gene>
    <name evidence="2" type="ORF">TWF102_000346</name>
    <name evidence="3" type="ORF">TWF703_004753</name>
</gene>
<protein>
    <submittedName>
        <fullName evidence="2">Uncharacterized protein</fullName>
    </submittedName>
</protein>
<dbReference type="Proteomes" id="UP000480548">
    <property type="component" value="Unassembled WGS sequence"/>
</dbReference>
<accession>A0A7C8JB36</accession>
<sequence>MSDKPFSTSFILQPDAGPKLQPIPEGNVVTPAEAPVVEPTIDAMNNPVTNQERLHAKLGLLRDMIANIGGFRYHDDDDINVSRLASKLICEFLNDVTHVQNLAIKTVIDTAREVDNTPSLNLEQLKAINERYKMVIRCVSEVPQHIQTAMGSTAMARLPAQEATAYKTDMESRIAKEAIIRIDIEHKIIGIEAKIEAIQQERRAAFDDFTLVTRRKSIKREEPNEFDTRPKRFQSSRY</sequence>
<evidence type="ECO:0000313" key="5">
    <source>
        <dbReference type="Proteomes" id="UP000480548"/>
    </source>
</evidence>
<dbReference type="EMBL" id="WIQZ01000023">
    <property type="protein sequence ID" value="KAF3138224.1"/>
    <property type="molecule type" value="Genomic_DNA"/>
</dbReference>
<reference evidence="4 5" key="1">
    <citation type="submission" date="2019-06" db="EMBL/GenBank/DDBJ databases">
        <authorList>
            <person name="Palmer J.M."/>
        </authorList>
    </citation>
    <scope>NUCLEOTIDE SEQUENCE [LARGE SCALE GENOMIC DNA]</scope>
    <source>
        <strain evidence="2 4">TWF102</strain>
        <strain evidence="3 5">TWF703</strain>
    </source>
</reference>
<organism evidence="2 4">
    <name type="scientific">Orbilia oligospora</name>
    <name type="common">Nematode-trapping fungus</name>
    <name type="synonym">Arthrobotrys oligospora</name>
    <dbReference type="NCBI Taxonomy" id="2813651"/>
    <lineage>
        <taxon>Eukaryota</taxon>
        <taxon>Fungi</taxon>
        <taxon>Dikarya</taxon>
        <taxon>Ascomycota</taxon>
        <taxon>Pezizomycotina</taxon>
        <taxon>Orbiliomycetes</taxon>
        <taxon>Orbiliales</taxon>
        <taxon>Orbiliaceae</taxon>
        <taxon>Orbilia</taxon>
    </lineage>
</organism>
<dbReference type="Proteomes" id="UP000475325">
    <property type="component" value="Unassembled WGS sequence"/>
</dbReference>
<feature type="region of interest" description="Disordered" evidence="1">
    <location>
        <begin position="219"/>
        <end position="238"/>
    </location>
</feature>
<evidence type="ECO:0000313" key="3">
    <source>
        <dbReference type="EMBL" id="KAF3138224.1"/>
    </source>
</evidence>